<dbReference type="Proteomes" id="UP001497700">
    <property type="component" value="Unassembled WGS sequence"/>
</dbReference>
<protein>
    <submittedName>
        <fullName evidence="1">Uncharacterized protein</fullName>
    </submittedName>
</protein>
<keyword evidence="2" id="KW-1185">Reference proteome</keyword>
<evidence type="ECO:0000313" key="1">
    <source>
        <dbReference type="EMBL" id="KAI4862608.1"/>
    </source>
</evidence>
<proteinExistence type="predicted"/>
<gene>
    <name evidence="1" type="ORF">F4820DRAFT_450803</name>
</gene>
<accession>A0ACB9YTT1</accession>
<dbReference type="EMBL" id="MU393522">
    <property type="protein sequence ID" value="KAI4862608.1"/>
    <property type="molecule type" value="Genomic_DNA"/>
</dbReference>
<evidence type="ECO:0000313" key="2">
    <source>
        <dbReference type="Proteomes" id="UP001497700"/>
    </source>
</evidence>
<sequence length="324" mass="37129">MESQFSFPQFSQLPAELRCKIWRFAIPRRTIPARLKLDLDAWNAATEADWMQYYRVELDGPVPSLPPLPLVNHEARYEITRSYSKPLEISRAAVRRSLGTRSVDDTTFEDMCGSSRISRFNPECDVLEWKDPRRWLPSAPLQRQPHPLFLAACLSVRHVSLEYEASMHKQLEALTAAVLDQDQPLETLTVALVLPSEEQKHQFRLARRPSSLRLLDKDEKDVRAILSRHSTCFIPWCKNLGDGGAPKDSPPPVDRTATEDLPPHALTPAATETRQNPEFLIYKVSSPDNMECNDFLSWFWYISLYPEKLGIKARSQINLVSALY</sequence>
<comment type="caution">
    <text evidence="1">The sequence shown here is derived from an EMBL/GenBank/DDBJ whole genome shotgun (WGS) entry which is preliminary data.</text>
</comment>
<name>A0ACB9YTT1_9PEZI</name>
<organism evidence="1 2">
    <name type="scientific">Hypoxylon rubiginosum</name>
    <dbReference type="NCBI Taxonomy" id="110542"/>
    <lineage>
        <taxon>Eukaryota</taxon>
        <taxon>Fungi</taxon>
        <taxon>Dikarya</taxon>
        <taxon>Ascomycota</taxon>
        <taxon>Pezizomycotina</taxon>
        <taxon>Sordariomycetes</taxon>
        <taxon>Xylariomycetidae</taxon>
        <taxon>Xylariales</taxon>
        <taxon>Hypoxylaceae</taxon>
        <taxon>Hypoxylon</taxon>
    </lineage>
</organism>
<reference evidence="1 2" key="1">
    <citation type="journal article" date="2022" name="New Phytol.">
        <title>Ecological generalism drives hyperdiversity of secondary metabolite gene clusters in xylarialean endophytes.</title>
        <authorList>
            <person name="Franco M.E.E."/>
            <person name="Wisecaver J.H."/>
            <person name="Arnold A.E."/>
            <person name="Ju Y.M."/>
            <person name="Slot J.C."/>
            <person name="Ahrendt S."/>
            <person name="Moore L.P."/>
            <person name="Eastman K.E."/>
            <person name="Scott K."/>
            <person name="Konkel Z."/>
            <person name="Mondo S.J."/>
            <person name="Kuo A."/>
            <person name="Hayes R.D."/>
            <person name="Haridas S."/>
            <person name="Andreopoulos B."/>
            <person name="Riley R."/>
            <person name="LaButti K."/>
            <person name="Pangilinan J."/>
            <person name="Lipzen A."/>
            <person name="Amirebrahimi M."/>
            <person name="Yan J."/>
            <person name="Adam C."/>
            <person name="Keymanesh K."/>
            <person name="Ng V."/>
            <person name="Louie K."/>
            <person name="Northen T."/>
            <person name="Drula E."/>
            <person name="Henrissat B."/>
            <person name="Hsieh H.M."/>
            <person name="Youens-Clark K."/>
            <person name="Lutzoni F."/>
            <person name="Miadlikowska J."/>
            <person name="Eastwood D.C."/>
            <person name="Hamelin R.C."/>
            <person name="Grigoriev I.V."/>
            <person name="U'Ren J.M."/>
        </authorList>
    </citation>
    <scope>NUCLEOTIDE SEQUENCE [LARGE SCALE GENOMIC DNA]</scope>
    <source>
        <strain evidence="1 2">CBS 119005</strain>
    </source>
</reference>